<evidence type="ECO:0000313" key="3">
    <source>
        <dbReference type="Proteomes" id="UP000226079"/>
    </source>
</evidence>
<keyword evidence="3" id="KW-1185">Reference proteome</keyword>
<organism evidence="2 3">
    <name type="scientific">Propionicimonas paludicola</name>
    <dbReference type="NCBI Taxonomy" id="185243"/>
    <lineage>
        <taxon>Bacteria</taxon>
        <taxon>Bacillati</taxon>
        <taxon>Actinomycetota</taxon>
        <taxon>Actinomycetes</taxon>
        <taxon>Propionibacteriales</taxon>
        <taxon>Nocardioidaceae</taxon>
        <taxon>Propionicimonas</taxon>
    </lineage>
</organism>
<dbReference type="RefSeq" id="WP_169923859.1">
    <property type="nucleotide sequence ID" value="NZ_PDJC01000001.1"/>
</dbReference>
<keyword evidence="2" id="KW-0378">Hydrolase</keyword>
<evidence type="ECO:0000313" key="2">
    <source>
        <dbReference type="EMBL" id="PFG18064.1"/>
    </source>
</evidence>
<comment type="caution">
    <text evidence="2">The sequence shown here is derived from an EMBL/GenBank/DDBJ whole genome shotgun (WGS) entry which is preliminary data.</text>
</comment>
<dbReference type="SMART" id="SM00849">
    <property type="entry name" value="Lactamase_B"/>
    <property type="match status" value="1"/>
</dbReference>
<reference evidence="2 3" key="1">
    <citation type="submission" date="2017-10" db="EMBL/GenBank/DDBJ databases">
        <title>Sequencing the genomes of 1000 actinobacteria strains.</title>
        <authorList>
            <person name="Klenk H.-P."/>
        </authorList>
    </citation>
    <scope>NUCLEOTIDE SEQUENCE [LARGE SCALE GENOMIC DNA]</scope>
    <source>
        <strain evidence="2 3">DSM 15597</strain>
    </source>
</reference>
<name>A0A2A9CUG2_9ACTN</name>
<evidence type="ECO:0000259" key="1">
    <source>
        <dbReference type="SMART" id="SM00849"/>
    </source>
</evidence>
<dbReference type="SUPFAM" id="SSF56281">
    <property type="entry name" value="Metallo-hydrolase/oxidoreductase"/>
    <property type="match status" value="1"/>
</dbReference>
<dbReference type="Proteomes" id="UP000226079">
    <property type="component" value="Unassembled WGS sequence"/>
</dbReference>
<proteinExistence type="predicted"/>
<dbReference type="InterPro" id="IPR001279">
    <property type="entry name" value="Metallo-B-lactamas"/>
</dbReference>
<dbReference type="GO" id="GO:0016787">
    <property type="term" value="F:hydrolase activity"/>
    <property type="evidence" value="ECO:0007669"/>
    <property type="project" value="UniProtKB-KW"/>
</dbReference>
<dbReference type="EMBL" id="PDJC01000001">
    <property type="protein sequence ID" value="PFG18064.1"/>
    <property type="molecule type" value="Genomic_DNA"/>
</dbReference>
<gene>
    <name evidence="2" type="ORF">ATK74_2644</name>
</gene>
<dbReference type="AlphaFoldDB" id="A0A2A9CUG2"/>
<dbReference type="InterPro" id="IPR036866">
    <property type="entry name" value="RibonucZ/Hydroxyglut_hydro"/>
</dbReference>
<protein>
    <submittedName>
        <fullName evidence="2">Glyoxylase-like metal-dependent hydrolase (Beta-lactamase superfamily II)</fullName>
    </submittedName>
</protein>
<accession>A0A2A9CUG2</accession>
<dbReference type="Gene3D" id="3.60.15.10">
    <property type="entry name" value="Ribonuclease Z/Hydroxyacylglutathione hydrolase-like"/>
    <property type="match status" value="1"/>
</dbReference>
<sequence>MKQLTESVYWLRSAVGARCYWLEADDRVAIVDPGMLPGLSRLSDELRQAGRSPNQVTDILLTHHDFDHAQTAAIWQKRNGARVWLGADDIAVLAGAADPSSRMRRLSSKLVRVDLPERLQPIVGDAELWPGLIALHTPAHTAGHHSFRWRDVLFVGDAARARQGRLVPSPSWQMSDLKRSPAELARLSALPVTWYCPGHSDPTRRR</sequence>
<dbReference type="Pfam" id="PF00753">
    <property type="entry name" value="Lactamase_B"/>
    <property type="match status" value="1"/>
</dbReference>
<dbReference type="PANTHER" id="PTHR42951">
    <property type="entry name" value="METALLO-BETA-LACTAMASE DOMAIN-CONTAINING"/>
    <property type="match status" value="1"/>
</dbReference>
<dbReference type="PANTHER" id="PTHR42951:SF17">
    <property type="entry name" value="METALLO-BETA-LACTAMASE DOMAIN-CONTAINING PROTEIN"/>
    <property type="match status" value="1"/>
</dbReference>
<dbReference type="InterPro" id="IPR050855">
    <property type="entry name" value="NDM-1-like"/>
</dbReference>
<feature type="domain" description="Metallo-beta-lactamase" evidence="1">
    <location>
        <begin position="16"/>
        <end position="199"/>
    </location>
</feature>